<keyword evidence="2" id="KW-1133">Transmembrane helix</keyword>
<dbReference type="PANTHER" id="PTHR28013">
    <property type="entry name" value="PROTEIN DCV1-RELATED"/>
    <property type="match status" value="1"/>
</dbReference>
<dbReference type="InterPro" id="IPR009571">
    <property type="entry name" value="SUR7/Rim9-like_fungi"/>
</dbReference>
<feature type="transmembrane region" description="Helical" evidence="2">
    <location>
        <begin position="7"/>
        <end position="33"/>
    </location>
</feature>
<dbReference type="InterPro" id="IPR051380">
    <property type="entry name" value="pH-response_reg_palI/RIM9"/>
</dbReference>
<dbReference type="Proteomes" id="UP001161438">
    <property type="component" value="Chromosome 15"/>
</dbReference>
<dbReference type="GO" id="GO:0005886">
    <property type="term" value="C:plasma membrane"/>
    <property type="evidence" value="ECO:0007669"/>
    <property type="project" value="InterPro"/>
</dbReference>
<dbReference type="PANTHER" id="PTHR28013:SF8">
    <property type="entry name" value="AEL027WP"/>
    <property type="match status" value="1"/>
</dbReference>
<reference evidence="3" key="1">
    <citation type="submission" date="2022-10" db="EMBL/GenBank/DDBJ databases">
        <authorList>
            <person name="Byrne P K."/>
        </authorList>
    </citation>
    <scope>NUCLEOTIDE SEQUENCE</scope>
    <source>
        <strain evidence="3">IFO1815</strain>
    </source>
</reference>
<dbReference type="GeneID" id="80921210"/>
<evidence type="ECO:0000313" key="4">
    <source>
        <dbReference type="Proteomes" id="UP001161438"/>
    </source>
</evidence>
<dbReference type="EMBL" id="OX365771">
    <property type="protein sequence ID" value="CAI4036302.1"/>
    <property type="molecule type" value="Genomic_DNA"/>
</dbReference>
<accession>A0AA35NE73</accession>
<feature type="compositionally biased region" description="Low complexity" evidence="1">
    <location>
        <begin position="352"/>
        <end position="362"/>
    </location>
</feature>
<dbReference type="Pfam" id="PF06687">
    <property type="entry name" value="SUR7"/>
    <property type="match status" value="1"/>
</dbReference>
<proteinExistence type="predicted"/>
<feature type="transmembrane region" description="Helical" evidence="2">
    <location>
        <begin position="128"/>
        <end position="155"/>
    </location>
</feature>
<feature type="region of interest" description="Disordered" evidence="1">
    <location>
        <begin position="468"/>
        <end position="518"/>
    </location>
</feature>
<feature type="transmembrane region" description="Helical" evidence="2">
    <location>
        <begin position="161"/>
        <end position="184"/>
    </location>
</feature>
<evidence type="ECO:0000256" key="1">
    <source>
        <dbReference type="SAM" id="MobiDB-lite"/>
    </source>
</evidence>
<keyword evidence="4" id="KW-1185">Reference proteome</keyword>
<evidence type="ECO:0000256" key="2">
    <source>
        <dbReference type="SAM" id="Phobius"/>
    </source>
</evidence>
<feature type="region of interest" description="Disordered" evidence="1">
    <location>
        <begin position="440"/>
        <end position="459"/>
    </location>
</feature>
<evidence type="ECO:0000313" key="3">
    <source>
        <dbReference type="EMBL" id="CAI4036302.1"/>
    </source>
</evidence>
<feature type="compositionally biased region" description="Low complexity" evidence="1">
    <location>
        <begin position="448"/>
        <end position="459"/>
    </location>
</feature>
<dbReference type="GO" id="GO:0035838">
    <property type="term" value="C:growing cell tip"/>
    <property type="evidence" value="ECO:0007669"/>
    <property type="project" value="TreeGrafter"/>
</dbReference>
<dbReference type="RefSeq" id="XP_056079422.1">
    <property type="nucleotide sequence ID" value="XM_056225622.1"/>
</dbReference>
<feature type="region of interest" description="Disordered" evidence="1">
    <location>
        <begin position="304"/>
        <end position="373"/>
    </location>
</feature>
<feature type="compositionally biased region" description="Polar residues" evidence="1">
    <location>
        <begin position="478"/>
        <end position="496"/>
    </location>
</feature>
<feature type="region of interest" description="Disordered" evidence="1">
    <location>
        <begin position="250"/>
        <end position="281"/>
    </location>
</feature>
<dbReference type="AlphaFoldDB" id="A0AA35NE73"/>
<keyword evidence="2" id="KW-0812">Transmembrane</keyword>
<feature type="compositionally biased region" description="Polar residues" evidence="1">
    <location>
        <begin position="307"/>
        <end position="325"/>
    </location>
</feature>
<dbReference type="GO" id="GO:0032153">
    <property type="term" value="C:cell division site"/>
    <property type="evidence" value="ECO:0007669"/>
    <property type="project" value="TreeGrafter"/>
</dbReference>
<organism evidence="3 4">
    <name type="scientific">Saccharomyces mikatae IFO 1815</name>
    <dbReference type="NCBI Taxonomy" id="226126"/>
    <lineage>
        <taxon>Eukaryota</taxon>
        <taxon>Fungi</taxon>
        <taxon>Dikarya</taxon>
        <taxon>Ascomycota</taxon>
        <taxon>Saccharomycotina</taxon>
        <taxon>Saccharomycetes</taxon>
        <taxon>Saccharomycetales</taxon>
        <taxon>Saccharomycetaceae</taxon>
        <taxon>Saccharomyces</taxon>
    </lineage>
</organism>
<feature type="transmembrane region" description="Helical" evidence="2">
    <location>
        <begin position="89"/>
        <end position="116"/>
    </location>
</feature>
<evidence type="ECO:0008006" key="5">
    <source>
        <dbReference type="Google" id="ProtNLM"/>
    </source>
</evidence>
<sequence>MKRNSSVIFFLVALSQFVTMAFLIIGSITAPIFKQIGYSKYGEITYGTFGYCKDGSCSKASYNYNPDELSNSDDSWKLNGNARSILGKIIFITPIAAGLNFLGFLSTIISILLINVLSSERIGGTSAVMFFVNLACSTLGFLSASLICVVVFLLFYPHVTWCSWILIPGAALSLLVIPVIFLAYSGSSGSRGNDEMEELDEKGVLLNDPYLNAETGRFNIDADGDSNAFGDSRTNLLGSTFNNHTNATVLPDITPHRQDPKLSNVTTSTTSDVSTYDKEAKEGGISNISEFNDEEDDGMAYDKRRSTSTYSVIESESGLKSSGTANNYMRNNGNSSNNSVNHKVPLGKTEISSSPSLASSDYSQRDVIPNRNPSRLLNDIMETSFNEPNDGHINSVSSFNDKDSNLTSISQRGVNPELYNQAPRIIATTPQNIMPYAGQPHPTPLVYPQQHQQPQQLQQHQYNLYQRSTPAGPDPSNAILQSNPYFNIGPSQQPQRRNPVPRGSFAPNPLPNQSPITQGYKPAYKRRLQNKNLPRATTSLNNPYGFR</sequence>
<feature type="compositionally biased region" description="Low complexity" evidence="1">
    <location>
        <begin position="263"/>
        <end position="274"/>
    </location>
</feature>
<keyword evidence="2" id="KW-0472">Membrane</keyword>
<protein>
    <recommendedName>
        <fullName evidence="5">YOL019W-like protein</fullName>
    </recommendedName>
</protein>
<name>A0AA35NE73_SACMI</name>
<feature type="compositionally biased region" description="Low complexity" evidence="1">
    <location>
        <begin position="326"/>
        <end position="341"/>
    </location>
</feature>
<gene>
    <name evidence="3" type="primary">SMKI15G1410</name>
    <name evidence="3" type="ORF">SMKI_15G1410</name>
</gene>